<reference evidence="14" key="1">
    <citation type="journal article" date="2019" name="Int. J. Syst. Evol. Microbiol.">
        <title>The Global Catalogue of Microorganisms (GCM) 10K type strain sequencing project: providing services to taxonomists for standard genome sequencing and annotation.</title>
        <authorList>
            <consortium name="The Broad Institute Genomics Platform"/>
            <consortium name="The Broad Institute Genome Sequencing Center for Infectious Disease"/>
            <person name="Wu L."/>
            <person name="Ma J."/>
        </authorList>
    </citation>
    <scope>NUCLEOTIDE SEQUENCE [LARGE SCALE GENOMIC DNA]</scope>
    <source>
        <strain evidence="14">JCM 14370</strain>
    </source>
</reference>
<evidence type="ECO:0000256" key="4">
    <source>
        <dbReference type="ARBA" id="ARBA00005359"/>
    </source>
</evidence>
<keyword evidence="9 11" id="KW-0472">Membrane</keyword>
<dbReference type="InterPro" id="IPR050074">
    <property type="entry name" value="DHO_dehydrogenase"/>
</dbReference>
<evidence type="ECO:0000256" key="8">
    <source>
        <dbReference type="ARBA" id="ARBA00023002"/>
    </source>
</evidence>
<gene>
    <name evidence="11 13" type="primary">pyrD</name>
    <name evidence="13" type="ORF">GCM10008938_24150</name>
</gene>
<feature type="binding site" evidence="11">
    <location>
        <position position="71"/>
    </location>
    <ligand>
        <name>substrate</name>
    </ligand>
</feature>
<dbReference type="CDD" id="cd04738">
    <property type="entry name" value="DHOD_2_like"/>
    <property type="match status" value="1"/>
</dbReference>
<dbReference type="SUPFAM" id="SSF51395">
    <property type="entry name" value="FMN-linked oxidoreductases"/>
    <property type="match status" value="1"/>
</dbReference>
<name>A0ABQ2CZZ1_9DEIO</name>
<evidence type="ECO:0000256" key="10">
    <source>
        <dbReference type="ARBA" id="ARBA00048639"/>
    </source>
</evidence>
<dbReference type="NCBIfam" id="TIGR01036">
    <property type="entry name" value="pyrD_sub2"/>
    <property type="match status" value="1"/>
</dbReference>
<feature type="binding site" evidence="11">
    <location>
        <position position="270"/>
    </location>
    <ligand>
        <name>FMN</name>
        <dbReference type="ChEBI" id="CHEBI:58210"/>
    </ligand>
</feature>
<evidence type="ECO:0000259" key="12">
    <source>
        <dbReference type="Pfam" id="PF01180"/>
    </source>
</evidence>
<dbReference type="Pfam" id="PF01180">
    <property type="entry name" value="DHO_dh"/>
    <property type="match status" value="1"/>
</dbReference>
<keyword evidence="8 11" id="KW-0560">Oxidoreductase</keyword>
<feature type="binding site" evidence="11">
    <location>
        <position position="187"/>
    </location>
    <ligand>
        <name>substrate</name>
    </ligand>
</feature>
<evidence type="ECO:0000256" key="1">
    <source>
        <dbReference type="ARBA" id="ARBA00003125"/>
    </source>
</evidence>
<evidence type="ECO:0000256" key="7">
    <source>
        <dbReference type="ARBA" id="ARBA00022975"/>
    </source>
</evidence>
<keyword evidence="5 11" id="KW-0285">Flavoprotein</keyword>
<dbReference type="InterPro" id="IPR013785">
    <property type="entry name" value="Aldolase_TIM"/>
</dbReference>
<keyword evidence="11" id="KW-1003">Cell membrane</keyword>
<comment type="subunit">
    <text evidence="11">Monomer.</text>
</comment>
<feature type="binding site" evidence="11">
    <location>
        <begin position="116"/>
        <end position="120"/>
    </location>
    <ligand>
        <name>substrate</name>
    </ligand>
</feature>
<keyword evidence="14" id="KW-1185">Reference proteome</keyword>
<feature type="binding site" evidence="11">
    <location>
        <position position="91"/>
    </location>
    <ligand>
        <name>FMN</name>
        <dbReference type="ChEBI" id="CHEBI:58210"/>
    </ligand>
</feature>
<feature type="binding site" evidence="11">
    <location>
        <begin position="320"/>
        <end position="321"/>
    </location>
    <ligand>
        <name>FMN</name>
        <dbReference type="ChEBI" id="CHEBI:58210"/>
    </ligand>
</feature>
<feature type="binding site" evidence="11">
    <location>
        <position position="221"/>
    </location>
    <ligand>
        <name>FMN</name>
        <dbReference type="ChEBI" id="CHEBI:58210"/>
    </ligand>
</feature>
<dbReference type="NCBIfam" id="NF003645">
    <property type="entry name" value="PRK05286.1-2"/>
    <property type="match status" value="1"/>
</dbReference>
<comment type="caution">
    <text evidence="13">The sequence shown here is derived from an EMBL/GenBank/DDBJ whole genome shotgun (WGS) entry which is preliminary data.</text>
</comment>
<dbReference type="Proteomes" id="UP000632222">
    <property type="component" value="Unassembled WGS sequence"/>
</dbReference>
<feature type="binding site" evidence="11">
    <location>
        <position position="182"/>
    </location>
    <ligand>
        <name>substrate</name>
    </ligand>
</feature>
<sequence length="358" mass="38862">MLYQLVKPFFFSQDPEHIHEQVMQGLIAVSRSSALQKGLERFTVFADPRLRIERFGLKFPNPIGLAAGFDKNALAVRAWPALGFGALEVGTITALAQSGNEKPRLFRLPEDLALINRMGFNNEGSEAVAERLKSLGLDQNPLSIPLGINVGKSKVTELDQAPEDYRTSMTRLSPYADYFVVNVSSPNTPGLRQLQDKDKLAELLAVATDPAVSAGKPVLLKIAPDLTDTQIDEVIDLARTSALSGLILTNTTISRDGLKNDPQQTGGLSGKPLTARSFEVLKYVRAAVGKNLPLVSVGGIFTADEAYWRLRAGASLLQVYTSFIYEGPQLAANLNRGILDRLKADGFVRLEDAIGVDA</sequence>
<dbReference type="InterPro" id="IPR005720">
    <property type="entry name" value="Dihydroorotate_DH_cat"/>
</dbReference>
<feature type="domain" description="Dihydroorotate dehydrogenase catalytic" evidence="12">
    <location>
        <begin position="51"/>
        <end position="342"/>
    </location>
</feature>
<evidence type="ECO:0000256" key="11">
    <source>
        <dbReference type="HAMAP-Rule" id="MF_00225"/>
    </source>
</evidence>
<comment type="cofactor">
    <cofactor evidence="11">
        <name>FMN</name>
        <dbReference type="ChEBI" id="CHEBI:58210"/>
    </cofactor>
    <text evidence="11">Binds 1 FMN per subunit.</text>
</comment>
<feature type="binding site" evidence="11">
    <location>
        <position position="149"/>
    </location>
    <ligand>
        <name>FMN</name>
        <dbReference type="ChEBI" id="CHEBI:58210"/>
    </ligand>
</feature>
<evidence type="ECO:0000256" key="6">
    <source>
        <dbReference type="ARBA" id="ARBA00022643"/>
    </source>
</evidence>
<dbReference type="RefSeq" id="WP_229684763.1">
    <property type="nucleotide sequence ID" value="NZ_BMOD01000008.1"/>
</dbReference>
<feature type="binding site" evidence="11">
    <location>
        <position position="182"/>
    </location>
    <ligand>
        <name>FMN</name>
        <dbReference type="ChEBI" id="CHEBI:58210"/>
    </ligand>
</feature>
<comment type="similarity">
    <text evidence="4 11">Belongs to the dihydroorotate dehydrogenase family. Type 2 subfamily.</text>
</comment>
<accession>A0ABQ2CZZ1</accession>
<feature type="binding site" evidence="11">
    <location>
        <position position="299"/>
    </location>
    <ligand>
        <name>FMN</name>
        <dbReference type="ChEBI" id="CHEBI:58210"/>
    </ligand>
</feature>
<comment type="catalytic activity">
    <reaction evidence="10 11">
        <text>(S)-dihydroorotate + a quinone = orotate + a quinol</text>
        <dbReference type="Rhea" id="RHEA:30187"/>
        <dbReference type="ChEBI" id="CHEBI:24646"/>
        <dbReference type="ChEBI" id="CHEBI:30839"/>
        <dbReference type="ChEBI" id="CHEBI:30864"/>
        <dbReference type="ChEBI" id="CHEBI:132124"/>
        <dbReference type="EC" id="1.3.5.2"/>
    </reaction>
</comment>
<evidence type="ECO:0000256" key="9">
    <source>
        <dbReference type="ARBA" id="ARBA00023136"/>
    </source>
</evidence>
<keyword evidence="7 11" id="KW-0665">Pyrimidine biosynthesis</keyword>
<evidence type="ECO:0000256" key="2">
    <source>
        <dbReference type="ARBA" id="ARBA00004370"/>
    </source>
</evidence>
<comment type="pathway">
    <text evidence="3 11">Pyrimidine metabolism; UMP biosynthesis via de novo pathway; orotate from (S)-dihydroorotate (quinone route): step 1/1.</text>
</comment>
<comment type="subcellular location">
    <subcellularLocation>
        <location evidence="11">Cell membrane</location>
        <topology evidence="11">Peripheral membrane protein</topology>
    </subcellularLocation>
    <subcellularLocation>
        <location evidence="2">Membrane</location>
    </subcellularLocation>
</comment>
<feature type="binding site" evidence="11">
    <location>
        <begin position="250"/>
        <end position="251"/>
    </location>
    <ligand>
        <name>substrate</name>
    </ligand>
</feature>
<comment type="function">
    <text evidence="1 11">Catalyzes the conversion of dihydroorotate to orotate with quinone as electron acceptor.</text>
</comment>
<dbReference type="NCBIfam" id="NF003648">
    <property type="entry name" value="PRK05286.2-1"/>
    <property type="match status" value="1"/>
</dbReference>
<dbReference type="EC" id="1.3.5.2" evidence="11"/>
<feature type="binding site" evidence="11">
    <location>
        <position position="249"/>
    </location>
    <ligand>
        <name>FMN</name>
        <dbReference type="ChEBI" id="CHEBI:58210"/>
    </ligand>
</feature>
<proteinExistence type="inferred from homology"/>
<dbReference type="EMBL" id="BMOD01000008">
    <property type="protein sequence ID" value="GGJ37200.1"/>
    <property type="molecule type" value="Genomic_DNA"/>
</dbReference>
<dbReference type="HAMAP" id="MF_00225">
    <property type="entry name" value="DHO_dh_type2"/>
    <property type="match status" value="1"/>
</dbReference>
<keyword evidence="6 11" id="KW-0288">FMN</keyword>
<dbReference type="PROSITE" id="PS00912">
    <property type="entry name" value="DHODEHASE_2"/>
    <property type="match status" value="1"/>
</dbReference>
<feature type="binding site" evidence="11">
    <location>
        <begin position="67"/>
        <end position="71"/>
    </location>
    <ligand>
        <name>FMN</name>
        <dbReference type="ChEBI" id="CHEBI:58210"/>
    </ligand>
</feature>
<organism evidence="13 14">
    <name type="scientific">Deinococcus roseus</name>
    <dbReference type="NCBI Taxonomy" id="392414"/>
    <lineage>
        <taxon>Bacteria</taxon>
        <taxon>Thermotogati</taxon>
        <taxon>Deinococcota</taxon>
        <taxon>Deinococci</taxon>
        <taxon>Deinococcales</taxon>
        <taxon>Deinococcaceae</taxon>
        <taxon>Deinococcus</taxon>
    </lineage>
</organism>
<dbReference type="PANTHER" id="PTHR48109">
    <property type="entry name" value="DIHYDROOROTATE DEHYDROGENASE (QUINONE), MITOCHONDRIAL-RELATED"/>
    <property type="match status" value="1"/>
</dbReference>
<evidence type="ECO:0000313" key="14">
    <source>
        <dbReference type="Proteomes" id="UP000632222"/>
    </source>
</evidence>
<dbReference type="NCBIfam" id="NF003652">
    <property type="entry name" value="PRK05286.2-5"/>
    <property type="match status" value="1"/>
</dbReference>
<evidence type="ECO:0000313" key="13">
    <source>
        <dbReference type="EMBL" id="GGJ37200.1"/>
    </source>
</evidence>
<dbReference type="Gene3D" id="3.20.20.70">
    <property type="entry name" value="Aldolase class I"/>
    <property type="match status" value="1"/>
</dbReference>
<protein>
    <recommendedName>
        <fullName evidence="11">Dihydroorotate dehydrogenase (quinone)</fullName>
        <ecNumber evidence="11">1.3.5.2</ecNumber>
    </recommendedName>
    <alternativeName>
        <fullName evidence="11">DHOdehase</fullName>
        <shortName evidence="11">DHOD</shortName>
        <shortName evidence="11">DHODase</shortName>
    </alternativeName>
    <alternativeName>
        <fullName evidence="11">Dihydroorotate oxidase</fullName>
    </alternativeName>
</protein>
<evidence type="ECO:0000256" key="3">
    <source>
        <dbReference type="ARBA" id="ARBA00005161"/>
    </source>
</evidence>
<dbReference type="PROSITE" id="PS00911">
    <property type="entry name" value="DHODEHASE_1"/>
    <property type="match status" value="1"/>
</dbReference>
<evidence type="ECO:0000256" key="5">
    <source>
        <dbReference type="ARBA" id="ARBA00022630"/>
    </source>
</evidence>
<dbReference type="InterPro" id="IPR005719">
    <property type="entry name" value="Dihydroorotate_DH_2"/>
</dbReference>
<dbReference type="PANTHER" id="PTHR48109:SF4">
    <property type="entry name" value="DIHYDROOROTATE DEHYDROGENASE (QUINONE), MITOCHONDRIAL"/>
    <property type="match status" value="1"/>
</dbReference>
<dbReference type="InterPro" id="IPR001295">
    <property type="entry name" value="Dihydroorotate_DH_CS"/>
</dbReference>
<feature type="active site" description="Nucleophile" evidence="11">
    <location>
        <position position="185"/>
    </location>
</feature>